<evidence type="ECO:0000259" key="1">
    <source>
        <dbReference type="Pfam" id="PF06902"/>
    </source>
</evidence>
<feature type="domain" description="Divergent 4Fe-4S mono-cluster" evidence="1">
    <location>
        <begin position="12"/>
        <end position="71"/>
    </location>
</feature>
<dbReference type="Proteomes" id="UP000614460">
    <property type="component" value="Unassembled WGS sequence"/>
</dbReference>
<keyword evidence="3" id="KW-1185">Reference proteome</keyword>
<dbReference type="EMBL" id="BMKM01000001">
    <property type="protein sequence ID" value="GGE09354.1"/>
    <property type="molecule type" value="Genomic_DNA"/>
</dbReference>
<reference evidence="2" key="1">
    <citation type="journal article" date="2014" name="Int. J. Syst. Evol. Microbiol.">
        <title>Complete genome sequence of Corynebacterium casei LMG S-19264T (=DSM 44701T), isolated from a smear-ripened cheese.</title>
        <authorList>
            <consortium name="US DOE Joint Genome Institute (JGI-PGF)"/>
            <person name="Walter F."/>
            <person name="Albersmeier A."/>
            <person name="Kalinowski J."/>
            <person name="Ruckert C."/>
        </authorList>
    </citation>
    <scope>NUCLEOTIDE SEQUENCE</scope>
    <source>
        <strain evidence="2">CGMCC 1.15966</strain>
    </source>
</reference>
<name>A0A8H9KUE7_9SPHI</name>
<dbReference type="InterPro" id="IPR010693">
    <property type="entry name" value="Divergent_4Fe-4S_mono-cluster"/>
</dbReference>
<comment type="caution">
    <text evidence="2">The sequence shown here is derived from an EMBL/GenBank/DDBJ whole genome shotgun (WGS) entry which is preliminary data.</text>
</comment>
<organism evidence="2 3">
    <name type="scientific">Sphingobacterium cellulitidis</name>
    <dbReference type="NCBI Taxonomy" id="1768011"/>
    <lineage>
        <taxon>Bacteria</taxon>
        <taxon>Pseudomonadati</taxon>
        <taxon>Bacteroidota</taxon>
        <taxon>Sphingobacteriia</taxon>
        <taxon>Sphingobacteriales</taxon>
        <taxon>Sphingobacteriaceae</taxon>
        <taxon>Sphingobacterium</taxon>
    </lineage>
</organism>
<dbReference type="Pfam" id="PF06902">
    <property type="entry name" value="Fer4_19"/>
    <property type="match status" value="1"/>
</dbReference>
<gene>
    <name evidence="2" type="ORF">GCM10011516_03790</name>
</gene>
<evidence type="ECO:0000313" key="3">
    <source>
        <dbReference type="Proteomes" id="UP000614460"/>
    </source>
</evidence>
<dbReference type="AlphaFoldDB" id="A0A8H9KUE7"/>
<reference evidence="2" key="2">
    <citation type="submission" date="2020-09" db="EMBL/GenBank/DDBJ databases">
        <authorList>
            <person name="Sun Q."/>
            <person name="Zhou Y."/>
        </authorList>
    </citation>
    <scope>NUCLEOTIDE SEQUENCE</scope>
    <source>
        <strain evidence="2">CGMCC 1.15966</strain>
    </source>
</reference>
<dbReference type="RefSeq" id="WP_094257721.1">
    <property type="nucleotide sequence ID" value="NZ_BMKM01000001.1"/>
</dbReference>
<evidence type="ECO:0000313" key="2">
    <source>
        <dbReference type="EMBL" id="GGE09354.1"/>
    </source>
</evidence>
<protein>
    <recommendedName>
        <fullName evidence="1">Divergent 4Fe-4S mono-cluster domain-containing protein</fullName>
    </recommendedName>
</protein>
<accession>A0A8H9KUE7</accession>
<sequence>MEEKIVRYNHPNGEITVLWRPKKCIHSAVCINTLPKVYDPADRPWVKPEFATTQELINQIDRCPSGALQYELHQK</sequence>
<proteinExistence type="predicted"/>